<comment type="cofactor">
    <cofactor evidence="8">
        <name>Mg(2+)</name>
        <dbReference type="ChEBI" id="CHEBI:18420"/>
    </cofactor>
    <cofactor evidence="8">
        <name>Mn(2+)</name>
        <dbReference type="ChEBI" id="CHEBI:29035"/>
    </cofactor>
    <text evidence="8">Binds 1 Mg(2+) or Mn(2+) ion per subunit.</text>
</comment>
<comment type="catalytic activity">
    <reaction evidence="8">
        <text>D-threo-isocitrate + NADP(+) = 2-oxoglutarate + CO2 + NADPH</text>
        <dbReference type="Rhea" id="RHEA:19629"/>
        <dbReference type="ChEBI" id="CHEBI:15562"/>
        <dbReference type="ChEBI" id="CHEBI:16526"/>
        <dbReference type="ChEBI" id="CHEBI:16810"/>
        <dbReference type="ChEBI" id="CHEBI:57783"/>
        <dbReference type="ChEBI" id="CHEBI:58349"/>
        <dbReference type="EC" id="1.1.1.42"/>
    </reaction>
</comment>
<protein>
    <recommendedName>
        <fullName evidence="8">Isocitrate dehydrogenase [NADP]</fullName>
        <ecNumber evidence="8">1.1.1.42</ecNumber>
    </recommendedName>
</protein>
<dbReference type="PIRSF" id="PIRSF000108">
    <property type="entry name" value="IDH_NADP"/>
    <property type="match status" value="1"/>
</dbReference>
<name>A0ABS6FI37_9FIRM</name>
<keyword evidence="6 8" id="KW-0560">Oxidoreductase</keyword>
<keyword evidence="8" id="KW-0521">NADP</keyword>
<gene>
    <name evidence="10" type="ORF">KQI68_08285</name>
</gene>
<proteinExistence type="inferred from homology"/>
<evidence type="ECO:0000256" key="5">
    <source>
        <dbReference type="ARBA" id="ARBA00022842"/>
    </source>
</evidence>
<dbReference type="InterPro" id="IPR024084">
    <property type="entry name" value="IsoPropMal-DH-like_dom"/>
</dbReference>
<dbReference type="PANTHER" id="PTHR11822:SF21">
    <property type="entry name" value="ISOCITRATE DEHYDROGENASE [NADP], MITOCHONDRIAL"/>
    <property type="match status" value="1"/>
</dbReference>
<evidence type="ECO:0000313" key="10">
    <source>
        <dbReference type="EMBL" id="MBU5669832.1"/>
    </source>
</evidence>
<keyword evidence="7 8" id="KW-0464">Manganese</keyword>
<sequence>MEKIKMNTPIVEMDGDEMTRVIWKDIKEKLLEPYIDLNIDYYDLSIENRNETDDEVTLESAKAVEKHKVGVKCATITANEDRVEEFNLKRIYPSPNATIRAYLDGVMFREPVVFSCLDILVPTWKKPIAIARHSFGDIYVSKSFDVKKGETLKVSIDGKEKYEYSPDYDAIFLTQYNKVESIKYFAKESFEYAISKKMNLIFSTKDTVVPGYDSVFKEIFNKTYENYKDEFEKLGIEYNYYLVDNAIAQIMKSEGNILWALKNYEGDIMSDLISAVYGSLSLMESAIIGNGTYLYEAAHGTVTAHYRRYQKGEITSTNSVALIFTWASGLEKRGELDSNKELHDFGVKLKQAVRETIENGFITGDLIKSYNKENYTKVNYLEFIEKVNEYLKKRLN</sequence>
<reference evidence="10 11" key="1">
    <citation type="submission" date="2021-06" db="EMBL/GenBank/DDBJ databases">
        <authorList>
            <person name="Sun Q."/>
            <person name="Li D."/>
        </authorList>
    </citation>
    <scope>NUCLEOTIDE SEQUENCE [LARGE SCALE GENOMIC DNA]</scope>
    <source>
        <strain evidence="10 11">MSJ-1</strain>
    </source>
</reference>
<keyword evidence="4 8" id="KW-0479">Metal-binding</keyword>
<evidence type="ECO:0000259" key="9">
    <source>
        <dbReference type="SMART" id="SM01329"/>
    </source>
</evidence>
<keyword evidence="3 8" id="KW-0816">Tricarboxylic acid cycle</keyword>
<dbReference type="EC" id="1.1.1.42" evidence="8"/>
<dbReference type="SMART" id="SM01329">
    <property type="entry name" value="Iso_dh"/>
    <property type="match status" value="1"/>
</dbReference>
<dbReference type="GO" id="GO:0004450">
    <property type="term" value="F:isocitrate dehydrogenase (NADP+) activity"/>
    <property type="evidence" value="ECO:0007669"/>
    <property type="project" value="UniProtKB-EC"/>
</dbReference>
<evidence type="ECO:0000256" key="8">
    <source>
        <dbReference type="PIRNR" id="PIRNR000108"/>
    </source>
</evidence>
<keyword evidence="11" id="KW-1185">Reference proteome</keyword>
<organism evidence="10 11">
    <name type="scientific">Peptoniphilus ovalis</name>
    <dbReference type="NCBI Taxonomy" id="2841503"/>
    <lineage>
        <taxon>Bacteria</taxon>
        <taxon>Bacillati</taxon>
        <taxon>Bacillota</taxon>
        <taxon>Tissierellia</taxon>
        <taxon>Tissierellales</taxon>
        <taxon>Peptoniphilaceae</taxon>
        <taxon>Peptoniphilus</taxon>
    </lineage>
</organism>
<evidence type="ECO:0000256" key="3">
    <source>
        <dbReference type="ARBA" id="ARBA00022532"/>
    </source>
</evidence>
<dbReference type="NCBIfam" id="NF006156">
    <property type="entry name" value="PRK08299.1"/>
    <property type="match status" value="1"/>
</dbReference>
<evidence type="ECO:0000256" key="6">
    <source>
        <dbReference type="ARBA" id="ARBA00023002"/>
    </source>
</evidence>
<dbReference type="EMBL" id="JAHLQO010000005">
    <property type="protein sequence ID" value="MBU5669832.1"/>
    <property type="molecule type" value="Genomic_DNA"/>
</dbReference>
<dbReference type="Proteomes" id="UP000783742">
    <property type="component" value="Unassembled WGS sequence"/>
</dbReference>
<dbReference type="RefSeq" id="WP_216549670.1">
    <property type="nucleotide sequence ID" value="NZ_JAHLQO010000005.1"/>
</dbReference>
<dbReference type="NCBIfam" id="TIGR00127">
    <property type="entry name" value="nadp_idh_euk"/>
    <property type="match status" value="1"/>
</dbReference>
<evidence type="ECO:0000256" key="2">
    <source>
        <dbReference type="ARBA" id="ARBA00007769"/>
    </source>
</evidence>
<accession>A0ABS6FI37</accession>
<keyword evidence="5 8" id="KW-0460">Magnesium</keyword>
<evidence type="ECO:0000256" key="1">
    <source>
        <dbReference type="ARBA" id="ARBA00001936"/>
    </source>
</evidence>
<feature type="domain" description="Isopropylmalate dehydrogenase-like" evidence="9">
    <location>
        <begin position="9"/>
        <end position="387"/>
    </location>
</feature>
<comment type="similarity">
    <text evidence="2 8">Belongs to the isocitrate and isopropylmalate dehydrogenases family.</text>
</comment>
<evidence type="ECO:0000313" key="11">
    <source>
        <dbReference type="Proteomes" id="UP000783742"/>
    </source>
</evidence>
<comment type="caution">
    <text evidence="10">The sequence shown here is derived from an EMBL/GenBank/DDBJ whole genome shotgun (WGS) entry which is preliminary data.</text>
</comment>
<evidence type="ECO:0000256" key="4">
    <source>
        <dbReference type="ARBA" id="ARBA00022723"/>
    </source>
</evidence>
<dbReference type="InterPro" id="IPR004790">
    <property type="entry name" value="Isocitrate_DH_NADP"/>
</dbReference>
<dbReference type="Pfam" id="PF00180">
    <property type="entry name" value="Iso_dh"/>
    <property type="match status" value="1"/>
</dbReference>
<dbReference type="PANTHER" id="PTHR11822">
    <property type="entry name" value="NADP-SPECIFIC ISOCITRATE DEHYDROGENASE"/>
    <property type="match status" value="1"/>
</dbReference>
<comment type="cofactor">
    <cofactor evidence="1">
        <name>Mn(2+)</name>
        <dbReference type="ChEBI" id="CHEBI:29035"/>
    </cofactor>
</comment>
<evidence type="ECO:0000256" key="7">
    <source>
        <dbReference type="ARBA" id="ARBA00023211"/>
    </source>
</evidence>